<reference evidence="2 3" key="1">
    <citation type="submission" date="2017-06" db="EMBL/GenBank/DDBJ databases">
        <title>Ant-infecting Ophiocordyceps genomes reveal a high diversity of potential behavioral manipulation genes and a possible major role for enterotoxins.</title>
        <authorList>
            <person name="De Bekker C."/>
            <person name="Evans H.C."/>
            <person name="Brachmann A."/>
            <person name="Hughes D.P."/>
        </authorList>
    </citation>
    <scope>NUCLEOTIDE SEQUENCE [LARGE SCALE GENOMIC DNA]</scope>
    <source>
        <strain evidence="2 3">Map16</strain>
    </source>
</reference>
<comment type="caution">
    <text evidence="2">The sequence shown here is derived from an EMBL/GenBank/DDBJ whole genome shotgun (WGS) entry which is preliminary data.</text>
</comment>
<dbReference type="AlphaFoldDB" id="A0A2C5ZF55"/>
<feature type="region of interest" description="Disordered" evidence="1">
    <location>
        <begin position="115"/>
        <end position="136"/>
    </location>
</feature>
<evidence type="ECO:0000256" key="1">
    <source>
        <dbReference type="SAM" id="MobiDB-lite"/>
    </source>
</evidence>
<dbReference type="OrthoDB" id="10530640at2759"/>
<keyword evidence="3" id="KW-1185">Reference proteome</keyword>
<protein>
    <submittedName>
        <fullName evidence="2">Uncharacterized protein</fullName>
    </submittedName>
</protein>
<dbReference type="EMBL" id="NJES01000083">
    <property type="protein sequence ID" value="PHH78352.1"/>
    <property type="molecule type" value="Genomic_DNA"/>
</dbReference>
<sequence>MTAAAKPATKMTVPRLAGNLPRITHSCPWKYLRNPISNVKILMARKVAPKGFPIRRNARESILPPSSSAREVLSRNSCVTATPMDAKASEVRSQARNVRSIRMLFPTQREVISSHAPMVIQLDRPKPPDHAPPPPP</sequence>
<evidence type="ECO:0000313" key="3">
    <source>
        <dbReference type="Proteomes" id="UP000226431"/>
    </source>
</evidence>
<accession>A0A2C5ZF55</accession>
<name>A0A2C5ZF55_9HYPO</name>
<evidence type="ECO:0000313" key="2">
    <source>
        <dbReference type="EMBL" id="PHH78352.1"/>
    </source>
</evidence>
<gene>
    <name evidence="2" type="ORF">CDD80_7038</name>
</gene>
<proteinExistence type="predicted"/>
<organism evidence="2 3">
    <name type="scientific">Ophiocordyceps camponoti-rufipedis</name>
    <dbReference type="NCBI Taxonomy" id="2004952"/>
    <lineage>
        <taxon>Eukaryota</taxon>
        <taxon>Fungi</taxon>
        <taxon>Dikarya</taxon>
        <taxon>Ascomycota</taxon>
        <taxon>Pezizomycotina</taxon>
        <taxon>Sordariomycetes</taxon>
        <taxon>Hypocreomycetidae</taxon>
        <taxon>Hypocreales</taxon>
        <taxon>Ophiocordycipitaceae</taxon>
        <taxon>Ophiocordyceps</taxon>
    </lineage>
</organism>
<dbReference type="Proteomes" id="UP000226431">
    <property type="component" value="Unassembled WGS sequence"/>
</dbReference>